<evidence type="ECO:0000313" key="3">
    <source>
        <dbReference type="Proteomes" id="UP000275078"/>
    </source>
</evidence>
<keyword evidence="3" id="KW-1185">Reference proteome</keyword>
<sequence length="205" mass="23425">MSSPSEQQTKESSHAGYSESKSNGTSYPSIFDLYDTLVPDSHQPDSSFECFRQKAVHEGDNKAMAHAIRHSAKRLRAVIDAQEFAGLYGLTLPTDYRGLTAEEWSFYDANTEVFHKFTVYESSESVSDYIPVWHSAAYLVVRACFAADKFLPPAIQVDKGFYVPSYFEFMLEEEVKRINEYRRLSSESENTEDFRDDVEPHVVID</sequence>
<organism evidence="2 3">
    <name type="scientific">Ascobolus immersus RN42</name>
    <dbReference type="NCBI Taxonomy" id="1160509"/>
    <lineage>
        <taxon>Eukaryota</taxon>
        <taxon>Fungi</taxon>
        <taxon>Dikarya</taxon>
        <taxon>Ascomycota</taxon>
        <taxon>Pezizomycotina</taxon>
        <taxon>Pezizomycetes</taxon>
        <taxon>Pezizales</taxon>
        <taxon>Ascobolaceae</taxon>
        <taxon>Ascobolus</taxon>
    </lineage>
</organism>
<dbReference type="Proteomes" id="UP000275078">
    <property type="component" value="Unassembled WGS sequence"/>
</dbReference>
<evidence type="ECO:0000256" key="1">
    <source>
        <dbReference type="SAM" id="MobiDB-lite"/>
    </source>
</evidence>
<protein>
    <submittedName>
        <fullName evidence="2">Uncharacterized protein</fullName>
    </submittedName>
</protein>
<evidence type="ECO:0000313" key="2">
    <source>
        <dbReference type="EMBL" id="RPA81507.1"/>
    </source>
</evidence>
<proteinExistence type="predicted"/>
<dbReference type="AlphaFoldDB" id="A0A3N4I7Q1"/>
<name>A0A3N4I7Q1_ASCIM</name>
<gene>
    <name evidence="2" type="ORF">BJ508DRAFT_326400</name>
</gene>
<dbReference type="EMBL" id="ML119679">
    <property type="protein sequence ID" value="RPA81507.1"/>
    <property type="molecule type" value="Genomic_DNA"/>
</dbReference>
<accession>A0A3N4I7Q1</accession>
<feature type="region of interest" description="Disordered" evidence="1">
    <location>
        <begin position="1"/>
        <end position="24"/>
    </location>
</feature>
<reference evidence="2 3" key="1">
    <citation type="journal article" date="2018" name="Nat. Ecol. Evol.">
        <title>Pezizomycetes genomes reveal the molecular basis of ectomycorrhizal truffle lifestyle.</title>
        <authorList>
            <person name="Murat C."/>
            <person name="Payen T."/>
            <person name="Noel B."/>
            <person name="Kuo A."/>
            <person name="Morin E."/>
            <person name="Chen J."/>
            <person name="Kohler A."/>
            <person name="Krizsan K."/>
            <person name="Balestrini R."/>
            <person name="Da Silva C."/>
            <person name="Montanini B."/>
            <person name="Hainaut M."/>
            <person name="Levati E."/>
            <person name="Barry K.W."/>
            <person name="Belfiori B."/>
            <person name="Cichocki N."/>
            <person name="Clum A."/>
            <person name="Dockter R.B."/>
            <person name="Fauchery L."/>
            <person name="Guy J."/>
            <person name="Iotti M."/>
            <person name="Le Tacon F."/>
            <person name="Lindquist E.A."/>
            <person name="Lipzen A."/>
            <person name="Malagnac F."/>
            <person name="Mello A."/>
            <person name="Molinier V."/>
            <person name="Miyauchi S."/>
            <person name="Poulain J."/>
            <person name="Riccioni C."/>
            <person name="Rubini A."/>
            <person name="Sitrit Y."/>
            <person name="Splivallo R."/>
            <person name="Traeger S."/>
            <person name="Wang M."/>
            <person name="Zifcakova L."/>
            <person name="Wipf D."/>
            <person name="Zambonelli A."/>
            <person name="Paolocci F."/>
            <person name="Nowrousian M."/>
            <person name="Ottonello S."/>
            <person name="Baldrian P."/>
            <person name="Spatafora J.W."/>
            <person name="Henrissat B."/>
            <person name="Nagy L.G."/>
            <person name="Aury J.M."/>
            <person name="Wincker P."/>
            <person name="Grigoriev I.V."/>
            <person name="Bonfante P."/>
            <person name="Martin F.M."/>
        </authorList>
    </citation>
    <scope>NUCLEOTIDE SEQUENCE [LARGE SCALE GENOMIC DNA]</scope>
    <source>
        <strain evidence="2 3">RN42</strain>
    </source>
</reference>